<feature type="non-terminal residue" evidence="3">
    <location>
        <position position="633"/>
    </location>
</feature>
<feature type="compositionally biased region" description="Polar residues" evidence="1">
    <location>
        <begin position="48"/>
        <end position="57"/>
    </location>
</feature>
<feature type="compositionally biased region" description="Low complexity" evidence="1">
    <location>
        <begin position="58"/>
        <end position="72"/>
    </location>
</feature>
<organism evidence="3 4">
    <name type="scientific">Meganyctiphanes norvegica</name>
    <name type="common">Northern krill</name>
    <name type="synonym">Thysanopoda norvegica</name>
    <dbReference type="NCBI Taxonomy" id="48144"/>
    <lineage>
        <taxon>Eukaryota</taxon>
        <taxon>Metazoa</taxon>
        <taxon>Ecdysozoa</taxon>
        <taxon>Arthropoda</taxon>
        <taxon>Crustacea</taxon>
        <taxon>Multicrustacea</taxon>
        <taxon>Malacostraca</taxon>
        <taxon>Eumalacostraca</taxon>
        <taxon>Eucarida</taxon>
        <taxon>Euphausiacea</taxon>
        <taxon>Euphausiidae</taxon>
        <taxon>Meganyctiphanes</taxon>
    </lineage>
</organism>
<feature type="chain" id="PRO_5043864493" evidence="2">
    <location>
        <begin position="33"/>
        <end position="633"/>
    </location>
</feature>
<name>A0AAV2S1B5_MEGNR</name>
<evidence type="ECO:0000313" key="4">
    <source>
        <dbReference type="Proteomes" id="UP001497623"/>
    </source>
</evidence>
<keyword evidence="2" id="KW-0732">Signal</keyword>
<feature type="signal peptide" evidence="2">
    <location>
        <begin position="1"/>
        <end position="32"/>
    </location>
</feature>
<proteinExistence type="predicted"/>
<keyword evidence="4" id="KW-1185">Reference proteome</keyword>
<feature type="region of interest" description="Disordered" evidence="1">
    <location>
        <begin position="435"/>
        <end position="464"/>
    </location>
</feature>
<gene>
    <name evidence="3" type="ORF">MNOR_LOCUS31132</name>
</gene>
<evidence type="ECO:0000313" key="3">
    <source>
        <dbReference type="EMBL" id="CAL4153090.1"/>
    </source>
</evidence>
<dbReference type="Proteomes" id="UP001497623">
    <property type="component" value="Unassembled WGS sequence"/>
</dbReference>
<reference evidence="3 4" key="1">
    <citation type="submission" date="2024-05" db="EMBL/GenBank/DDBJ databases">
        <authorList>
            <person name="Wallberg A."/>
        </authorList>
    </citation>
    <scope>NUCLEOTIDE SEQUENCE [LARGE SCALE GENOMIC DNA]</scope>
</reference>
<feature type="compositionally biased region" description="Basic and acidic residues" evidence="1">
    <location>
        <begin position="445"/>
        <end position="457"/>
    </location>
</feature>
<comment type="caution">
    <text evidence="3">The sequence shown here is derived from an EMBL/GenBank/DDBJ whole genome shotgun (WGS) entry which is preliminary data.</text>
</comment>
<sequence>MSSRRKEIMRIYSLWCPYFLVVGLLLAQNTTSAPTDSTPENITAEARVSSSTGQNQLSSPTTHTPSTQTTSVTHPQWKLLLAFWQPTKDVPDDSETDTPNIEVKSSSVAVKDPNGKVKTVEVRARVKLPDDTEGMHEQIIEALRPMQSLLSLSSHSDAIYDRISHINPIHDRRISEIIIPVSTAQSSPANDFTRSRSRKVTREVGDIAPTMEIGVIEHINTTVVDPPTESTVVLNEQLVTSDPTNLVLQTELLQSSIEVNQSDSLLLENDKLQSTIQMNQSDVTPTTDLKLNKTVAKAALRDDEYDVFNIFSTSERSVNNVSTETMSTETMSTETMSTETLTKTTFRDDEMDILHMFGSSERSVNNMSADYSVKLDDRALGLDSQQVELINNKSESVILPLTNDSEALDSSSSYDNNNNDSVSIVSSSFVVNESILENSSDSEEGERPKESLRRLDMDSQTQNDMAAAHTRILTNSELMKEVVEEVLESAKKKVSEVLHGLENVDAQVPREEATQVMDVLNQAQHQAHHSNKEVLTMERDRSTIFAILQVAHDTNTLEDPFQVTSMMEAERRQGGGGVIQTNGSGGTPIGYNAGAPTNNNGGPPTGTSLIIGDPRVSALYTSTDTIAAGRTPK</sequence>
<evidence type="ECO:0000256" key="2">
    <source>
        <dbReference type="SAM" id="SignalP"/>
    </source>
</evidence>
<evidence type="ECO:0000256" key="1">
    <source>
        <dbReference type="SAM" id="MobiDB-lite"/>
    </source>
</evidence>
<accession>A0AAV2S1B5</accession>
<protein>
    <submittedName>
        <fullName evidence="3">Uncharacterized protein</fullName>
    </submittedName>
</protein>
<dbReference type="AlphaFoldDB" id="A0AAV2S1B5"/>
<feature type="region of interest" description="Disordered" evidence="1">
    <location>
        <begin position="45"/>
        <end position="72"/>
    </location>
</feature>
<dbReference type="EMBL" id="CAXKWB010039425">
    <property type="protein sequence ID" value="CAL4153090.1"/>
    <property type="molecule type" value="Genomic_DNA"/>
</dbReference>